<dbReference type="CDD" id="cd18871">
    <property type="entry name" value="NUDIX_Cfim25_Nudt21"/>
    <property type="match status" value="1"/>
</dbReference>
<comment type="similarity">
    <text evidence="2">Belongs to the Nudix hydrolase family. CPSF5 subfamily.</text>
</comment>
<dbReference type="GO" id="GO:0031124">
    <property type="term" value="P:mRNA 3'-end processing"/>
    <property type="evidence" value="ECO:0007669"/>
    <property type="project" value="InterPro"/>
</dbReference>
<accession>A0A5N3X4Q4</accession>
<dbReference type="PANTHER" id="PTHR13047">
    <property type="entry name" value="PRE-MRNA CLEAVAGE FACTOR IM, 25KD SUBUNIT"/>
    <property type="match status" value="1"/>
</dbReference>
<dbReference type="InterPro" id="IPR000086">
    <property type="entry name" value="NUDIX_hydrolase_dom"/>
</dbReference>
<comment type="subcellular location">
    <subcellularLocation>
        <location evidence="1">Nucleus</location>
    </subcellularLocation>
</comment>
<evidence type="ECO:0000256" key="1">
    <source>
        <dbReference type="ARBA" id="ARBA00004123"/>
    </source>
</evidence>
<evidence type="ECO:0000256" key="3">
    <source>
        <dbReference type="ARBA" id="ARBA00016266"/>
    </source>
</evidence>
<dbReference type="PROSITE" id="PS51462">
    <property type="entry name" value="NUDIX"/>
    <property type="match status" value="1"/>
</dbReference>
<dbReference type="InterPro" id="IPR015797">
    <property type="entry name" value="NUDIX_hydrolase-like_dom_sf"/>
</dbReference>
<keyword evidence="11" id="KW-1185">Reference proteome</keyword>
<organism evidence="10 11">
    <name type="scientific">Muntiacus reevesi</name>
    <name type="common">Reeves' muntjac</name>
    <name type="synonym">Cervus reevesi</name>
    <dbReference type="NCBI Taxonomy" id="9886"/>
    <lineage>
        <taxon>Eukaryota</taxon>
        <taxon>Metazoa</taxon>
        <taxon>Chordata</taxon>
        <taxon>Craniata</taxon>
        <taxon>Vertebrata</taxon>
        <taxon>Euteleostomi</taxon>
        <taxon>Mammalia</taxon>
        <taxon>Eutheria</taxon>
        <taxon>Laurasiatheria</taxon>
        <taxon>Artiodactyla</taxon>
        <taxon>Ruminantia</taxon>
        <taxon>Pecora</taxon>
        <taxon>Cervidae</taxon>
        <taxon>Muntiacinae</taxon>
        <taxon>Muntiacus</taxon>
    </lineage>
</organism>
<keyword evidence="6" id="KW-0539">Nucleus</keyword>
<dbReference type="GO" id="GO:0003729">
    <property type="term" value="F:mRNA binding"/>
    <property type="evidence" value="ECO:0007669"/>
    <property type="project" value="InterPro"/>
</dbReference>
<proteinExistence type="inferred from homology"/>
<evidence type="ECO:0000256" key="5">
    <source>
        <dbReference type="ARBA" id="ARBA00022884"/>
    </source>
</evidence>
<dbReference type="GO" id="GO:0005849">
    <property type="term" value="C:mRNA cleavage factor complex"/>
    <property type="evidence" value="ECO:0007669"/>
    <property type="project" value="InterPro"/>
</dbReference>
<dbReference type="InterPro" id="IPR016706">
    <property type="entry name" value="Cleav_polyA_spec_factor_su5"/>
</dbReference>
<evidence type="ECO:0000256" key="2">
    <source>
        <dbReference type="ARBA" id="ARBA00009710"/>
    </source>
</evidence>
<name>A0A5N3X4Q4_MUNRE</name>
<dbReference type="EMBL" id="VCEB01000016">
    <property type="protein sequence ID" value="KAB0369111.1"/>
    <property type="molecule type" value="Genomic_DNA"/>
</dbReference>
<evidence type="ECO:0000313" key="11">
    <source>
        <dbReference type="Proteomes" id="UP000326062"/>
    </source>
</evidence>
<dbReference type="Proteomes" id="UP000326062">
    <property type="component" value="Chromosome 15"/>
</dbReference>
<keyword evidence="5" id="KW-0694">RNA-binding</keyword>
<protein>
    <recommendedName>
        <fullName evidence="3">Cleavage and polyadenylation specificity factor subunit 5</fullName>
    </recommendedName>
    <alternativeName>
        <fullName evidence="7">Nucleoside diphosphate-linked moiety X motif 21</fullName>
    </alternativeName>
</protein>
<evidence type="ECO:0000256" key="6">
    <source>
        <dbReference type="ARBA" id="ARBA00023242"/>
    </source>
</evidence>
<dbReference type="SUPFAM" id="SSF55811">
    <property type="entry name" value="Nudix"/>
    <property type="match status" value="1"/>
</dbReference>
<feature type="region of interest" description="Disordered" evidence="8">
    <location>
        <begin position="1"/>
        <end position="34"/>
    </location>
</feature>
<evidence type="ECO:0000259" key="9">
    <source>
        <dbReference type="PROSITE" id="PS51462"/>
    </source>
</evidence>
<feature type="domain" description="Nudix hydrolase" evidence="9">
    <location>
        <begin position="112"/>
        <end position="231"/>
    </location>
</feature>
<keyword evidence="4" id="KW-0507">mRNA processing</keyword>
<dbReference type="Pfam" id="PF13869">
    <property type="entry name" value="NUDIX_2"/>
    <property type="match status" value="1"/>
</dbReference>
<dbReference type="AlphaFoldDB" id="A0A5N3X4Q4"/>
<evidence type="ECO:0000256" key="8">
    <source>
        <dbReference type="SAM" id="MobiDB-lite"/>
    </source>
</evidence>
<evidence type="ECO:0000256" key="4">
    <source>
        <dbReference type="ARBA" id="ARBA00022664"/>
    </source>
</evidence>
<reference evidence="10 11" key="1">
    <citation type="submission" date="2019-06" db="EMBL/GenBank/DDBJ databases">
        <title>Discovery of a novel chromosome fission-fusion reversal in muntjac.</title>
        <authorList>
            <person name="Mudd A.B."/>
            <person name="Bredeson J.V."/>
            <person name="Baum R."/>
            <person name="Hockemeyer D."/>
            <person name="Rokhsar D.S."/>
        </authorList>
    </citation>
    <scope>NUCLEOTIDE SEQUENCE [LARGE SCALE GENOMIC DNA]</scope>
    <source>
        <strain evidence="10">UCam_UCB_Mr</strain>
        <tissue evidence="10">Fibroblast cell line</tissue>
    </source>
</reference>
<gene>
    <name evidence="10" type="ORF">FD755_019116</name>
</gene>
<sequence>MPIEKLAKPPSAFSPYGGRPPRGTQGVSLPPALPPAPKLARVAVVPPNRSQNGRPRGVTQFSHTYIQQTKPLPRERTINLYPLRHSLFGTKEPLYEEARFQRVRKEFDRIGMRRAVEPALIVHEHGRPHVLLLQLGTTFSKLPGGGLNPGEDEAEGLQRLMTEIAGRQGGVLQDWVFDDGIGNGWRPNFEPPQYPHIPKEHKKLFLVQLQEKALLAVPKNYKLVAAPLFELCNNAPGCGPIISSLPQLLSRVNFIYN</sequence>
<evidence type="ECO:0000313" key="10">
    <source>
        <dbReference type="EMBL" id="KAB0369111.1"/>
    </source>
</evidence>
<comment type="caution">
    <text evidence="10">The sequence shown here is derived from an EMBL/GenBank/DDBJ whole genome shotgun (WGS) entry which is preliminary data.</text>
</comment>
<dbReference type="Gene3D" id="3.90.79.10">
    <property type="entry name" value="Nucleoside Triphosphate Pyrophosphohydrolase"/>
    <property type="match status" value="1"/>
</dbReference>
<evidence type="ECO:0000256" key="7">
    <source>
        <dbReference type="ARBA" id="ARBA00031189"/>
    </source>
</evidence>